<comment type="caution">
    <text evidence="2">The sequence shown here is derived from an EMBL/GenBank/DDBJ whole genome shotgun (WGS) entry which is preliminary data.</text>
</comment>
<evidence type="ECO:0000256" key="1">
    <source>
        <dbReference type="SAM" id="Phobius"/>
    </source>
</evidence>
<name>A0A5K0U7M1_9VIRU</name>
<protein>
    <submittedName>
        <fullName evidence="2">Uncharacterized protein</fullName>
    </submittedName>
</protein>
<evidence type="ECO:0000313" key="3">
    <source>
        <dbReference type="Proteomes" id="UP000594342"/>
    </source>
</evidence>
<keyword evidence="3" id="KW-1185">Reference proteome</keyword>
<keyword evidence="1" id="KW-0812">Transmembrane</keyword>
<keyword evidence="1" id="KW-0472">Membrane</keyword>
<gene>
    <name evidence="2" type="ORF">YASMINEVIRUS_431</name>
</gene>
<accession>A0A5K0U7M1</accession>
<feature type="transmembrane region" description="Helical" evidence="1">
    <location>
        <begin position="167"/>
        <end position="187"/>
    </location>
</feature>
<evidence type="ECO:0000313" key="2">
    <source>
        <dbReference type="EMBL" id="VBB17968.1"/>
    </source>
</evidence>
<keyword evidence="1" id="KW-1133">Transmembrane helix</keyword>
<reference evidence="2 3" key="1">
    <citation type="submission" date="2018-10" db="EMBL/GenBank/DDBJ databases">
        <authorList>
            <consortium name="IHU Genomes"/>
        </authorList>
    </citation>
    <scope>NUCLEOTIDE SEQUENCE [LARGE SCALE GENOMIC DNA]</scope>
    <source>
        <strain evidence="2 3">A1</strain>
    </source>
</reference>
<dbReference type="Proteomes" id="UP000594342">
    <property type="component" value="Unassembled WGS sequence"/>
</dbReference>
<organism evidence="2 3">
    <name type="scientific">Yasminevirus sp. GU-2018</name>
    <dbReference type="NCBI Taxonomy" id="2420051"/>
    <lineage>
        <taxon>Viruses</taxon>
        <taxon>Varidnaviria</taxon>
        <taxon>Bamfordvirae</taxon>
        <taxon>Nucleocytoviricota</taxon>
        <taxon>Megaviricetes</taxon>
        <taxon>Imitervirales</taxon>
        <taxon>Mimiviridae</taxon>
        <taxon>Klosneuvirinae</taxon>
        <taxon>Yasminevirus</taxon>
        <taxon>Yasminevirus saudimassiliense</taxon>
    </lineage>
</organism>
<proteinExistence type="predicted"/>
<dbReference type="EMBL" id="UPSH01000001">
    <property type="protein sequence ID" value="VBB17968.1"/>
    <property type="molecule type" value="Genomic_DNA"/>
</dbReference>
<sequence>MSAFDKYDTAPPKVRVDSIVDNPLLPKSGIPLADDDFVDSTERIINATNTNDVRFDDENNVWQVDPGKFYGDSGLSGIDSAPDSKRVFDLGKFNKVFERNKEVVKESQRINDLNKLNALSETQERTSLYNLSIFQIIVNTKDAWFNLLDDLLDQRFELSTFTKDDRMFYIGVTIVTIAVVLYLYGMMTSTEDTTEKPVESVQKIYHIYQHPDYAGMNGQMGGQNFGQTVGQIVGQQGTNGQNLRLSNISEFSTQPTRPIVGKKK</sequence>